<dbReference type="PANTHER" id="PTHR43245">
    <property type="entry name" value="BIFUNCTIONAL POLYMYXIN RESISTANCE PROTEIN ARNA"/>
    <property type="match status" value="1"/>
</dbReference>
<dbReference type="RefSeq" id="WP_344521811.1">
    <property type="nucleotide sequence ID" value="NZ_BAAAUG010000054.1"/>
</dbReference>
<organism evidence="2 3">
    <name type="scientific">Streptomyces rectiviolaceus</name>
    <dbReference type="NCBI Taxonomy" id="332591"/>
    <lineage>
        <taxon>Bacteria</taxon>
        <taxon>Bacillati</taxon>
        <taxon>Actinomycetota</taxon>
        <taxon>Actinomycetes</taxon>
        <taxon>Kitasatosporales</taxon>
        <taxon>Streptomycetaceae</taxon>
        <taxon>Streptomyces</taxon>
    </lineage>
</organism>
<name>A0ABP6MJB2_9ACTN</name>
<dbReference type="EMBL" id="BAAAUG010000054">
    <property type="protein sequence ID" value="GAA3108532.1"/>
    <property type="molecule type" value="Genomic_DNA"/>
</dbReference>
<dbReference type="SUPFAM" id="SSF51735">
    <property type="entry name" value="NAD(P)-binding Rossmann-fold domains"/>
    <property type="match status" value="1"/>
</dbReference>
<dbReference type="Pfam" id="PF01370">
    <property type="entry name" value="Epimerase"/>
    <property type="match status" value="1"/>
</dbReference>
<gene>
    <name evidence="2" type="ORF">GCM10010449_34070</name>
</gene>
<dbReference type="InterPro" id="IPR050177">
    <property type="entry name" value="Lipid_A_modif_metabolic_enz"/>
</dbReference>
<dbReference type="InterPro" id="IPR036291">
    <property type="entry name" value="NAD(P)-bd_dom_sf"/>
</dbReference>
<dbReference type="Gene3D" id="3.40.50.720">
    <property type="entry name" value="NAD(P)-binding Rossmann-like Domain"/>
    <property type="match status" value="1"/>
</dbReference>
<dbReference type="Proteomes" id="UP001501637">
    <property type="component" value="Unassembled WGS sequence"/>
</dbReference>
<protein>
    <recommendedName>
        <fullName evidence="1">NAD-dependent epimerase/dehydratase domain-containing protein</fullName>
    </recommendedName>
</protein>
<dbReference type="InterPro" id="IPR001509">
    <property type="entry name" value="Epimerase_deHydtase"/>
</dbReference>
<proteinExistence type="predicted"/>
<evidence type="ECO:0000313" key="2">
    <source>
        <dbReference type="EMBL" id="GAA3108532.1"/>
    </source>
</evidence>
<sequence>MAPLRRRRRALSPAVDTTAQSGTAGTVAVLGATGCVGRSVCDELVRTGHEVLAVARRSAPGIPAHAFVPLDVAAASPKTLGTLFDRHGVGSVVNASGGWGTTAEEMRYAHVELLERLVDGCAAADGRLRVVQMGSIHEYGPVPDGVLIDEQRRPGTLSPYGLTKRTGSEHLLDQTRAGRVDGVVLRAVNVYGPHTTTASFLGAVLARLRALVPGEVLALDVAEARRDFVDVRDLARAAVAAVHAPVVGRVVNIGRGEAVSMRDLVASLIDASGIDPASARLNPADVASKGGGWTCADIRLAARALDWYPRIPLHDSLRAMWDTAAASIPPQEVS</sequence>
<dbReference type="PANTHER" id="PTHR43245:SF13">
    <property type="entry name" value="UDP-D-APIOSE_UDP-D-XYLOSE SYNTHASE 2"/>
    <property type="match status" value="1"/>
</dbReference>
<evidence type="ECO:0000313" key="3">
    <source>
        <dbReference type="Proteomes" id="UP001501637"/>
    </source>
</evidence>
<dbReference type="PROSITE" id="PS51257">
    <property type="entry name" value="PROKAR_LIPOPROTEIN"/>
    <property type="match status" value="1"/>
</dbReference>
<feature type="domain" description="NAD-dependent epimerase/dehydratase" evidence="1">
    <location>
        <begin position="27"/>
        <end position="254"/>
    </location>
</feature>
<keyword evidence="3" id="KW-1185">Reference proteome</keyword>
<evidence type="ECO:0000259" key="1">
    <source>
        <dbReference type="Pfam" id="PF01370"/>
    </source>
</evidence>
<accession>A0ABP6MJB2</accession>
<reference evidence="3" key="1">
    <citation type="journal article" date="2019" name="Int. J. Syst. Evol. Microbiol.">
        <title>The Global Catalogue of Microorganisms (GCM) 10K type strain sequencing project: providing services to taxonomists for standard genome sequencing and annotation.</title>
        <authorList>
            <consortium name="The Broad Institute Genomics Platform"/>
            <consortium name="The Broad Institute Genome Sequencing Center for Infectious Disease"/>
            <person name="Wu L."/>
            <person name="Ma J."/>
        </authorList>
    </citation>
    <scope>NUCLEOTIDE SEQUENCE [LARGE SCALE GENOMIC DNA]</scope>
    <source>
        <strain evidence="3">JCM 9092</strain>
    </source>
</reference>
<comment type="caution">
    <text evidence="2">The sequence shown here is derived from an EMBL/GenBank/DDBJ whole genome shotgun (WGS) entry which is preliminary data.</text>
</comment>